<sequence length="669" mass="75737">MANYIPPDAHHVNLNFKDLVTGSADLNFGADEQNLASLDATIDTSFLALFQAQSFDFNALEAEINVSFHAEFSAVSGQTARLEATINTDFVPELYVVGINAYCSLDVVINTSFNPDFDALFDINHQLGVELRLNTVYEKAVVHLGSTEIPWAKPVLRVSNSSFFYDRGLVINYISDVGFERGLTLSESIYSVFDQGLKLSRNQSIGWQENLKIRIVRNLYFDESIKLRLNREFSHQEMIRKRRNISFSHQVAHMIEKRFSFDWDKGLELVTQDEILWDKAKSIHYRKHPIEPWPEPEIPQYEGTGNLEFVCLCHDIDSHNVVLNFGADDCIPAIPNKNWWHILNTLSVTRLDNGEEINVLDGNYSTDRSRWCWSYSLTVPAGELPKLEPINSQPVILKIIVNGNEHQMLLENRSRARKFAQDVYVLTGRSQTALLSEPYSPVRSFLQENERTSVQLCQAELDRVFSNTQLNWQLIDELGWIVANNSLSYSNLAPISVIKMVAESGGGFVYSEKNGNALTIRSLYKKTFWDSLTIDDYDRLIPESIVTAQSTDYELYPDYNGITLTNDRTGKLAQVRRTGTNADTILPAENNPLFDHVSMGSFGKSKLAKAGMVETHTFTMPISSEIGECVLGEVLAFNSEWWGIVDSVSVSFSHAVINQTIKVERVNHE</sequence>
<proteinExistence type="predicted"/>
<evidence type="ECO:0000313" key="2">
    <source>
        <dbReference type="Proteomes" id="UP000280271"/>
    </source>
</evidence>
<accession>A0ABX9TRJ7</accession>
<dbReference type="Proteomes" id="UP000280271">
    <property type="component" value="Unassembled WGS sequence"/>
</dbReference>
<dbReference type="RefSeq" id="WP_120376140.1">
    <property type="nucleotide sequence ID" value="NZ_RCHC01000043.1"/>
</dbReference>
<reference evidence="1 2" key="1">
    <citation type="submission" date="2018-09" db="EMBL/GenBank/DDBJ databases">
        <title>The draft genome of Acinetobacter sp. strains.</title>
        <authorList>
            <person name="Qin J."/>
            <person name="Feng Y."/>
            <person name="Zong Z."/>
        </authorList>
    </citation>
    <scope>NUCLEOTIDE SEQUENCE [LARGE SCALE GENOMIC DNA]</scope>
    <source>
        <strain evidence="1 2">WCHAc060005</strain>
    </source>
</reference>
<comment type="caution">
    <text evidence="1">The sequence shown here is derived from an EMBL/GenBank/DDBJ whole genome shotgun (WGS) entry which is preliminary data.</text>
</comment>
<protein>
    <submittedName>
        <fullName evidence="1">Uncharacterized protein</fullName>
    </submittedName>
</protein>
<organism evidence="1 2">
    <name type="scientific">Acinetobacter chengduensis</name>
    <dbReference type="NCBI Taxonomy" id="2420890"/>
    <lineage>
        <taxon>Bacteria</taxon>
        <taxon>Pseudomonadati</taxon>
        <taxon>Pseudomonadota</taxon>
        <taxon>Gammaproteobacteria</taxon>
        <taxon>Moraxellales</taxon>
        <taxon>Moraxellaceae</taxon>
        <taxon>Acinetobacter</taxon>
    </lineage>
</organism>
<name>A0ABX9TRJ7_9GAMM</name>
<dbReference type="EMBL" id="RCHC01000043">
    <property type="protein sequence ID" value="RLL16848.1"/>
    <property type="molecule type" value="Genomic_DNA"/>
</dbReference>
<keyword evidence="2" id="KW-1185">Reference proteome</keyword>
<evidence type="ECO:0000313" key="1">
    <source>
        <dbReference type="EMBL" id="RLL16848.1"/>
    </source>
</evidence>
<gene>
    <name evidence="1" type="ORF">D9K81_17785</name>
</gene>